<evidence type="ECO:0000256" key="13">
    <source>
        <dbReference type="ARBA" id="ARBA00057160"/>
    </source>
</evidence>
<evidence type="ECO:0000256" key="16">
    <source>
        <dbReference type="SAM" id="MobiDB-lite"/>
    </source>
</evidence>
<feature type="compositionally biased region" description="Pro residues" evidence="16">
    <location>
        <begin position="21"/>
        <end position="32"/>
    </location>
</feature>
<evidence type="ECO:0000256" key="6">
    <source>
        <dbReference type="ARBA" id="ARBA00022723"/>
    </source>
</evidence>
<dbReference type="Gene3D" id="3.30.413.10">
    <property type="entry name" value="Sulfite Reductase Hemoprotein, domain 1"/>
    <property type="match status" value="2"/>
</dbReference>
<organism evidence="19 20">
    <name type="scientific">Paenibacillus radicis</name>
    <name type="common">ex Gao et al. 2016</name>
    <dbReference type="NCBI Taxonomy" id="1737354"/>
    <lineage>
        <taxon>Bacteria</taxon>
        <taxon>Bacillati</taxon>
        <taxon>Bacillota</taxon>
        <taxon>Bacilli</taxon>
        <taxon>Bacillales</taxon>
        <taxon>Paenibacillaceae</taxon>
        <taxon>Paenibacillus</taxon>
    </lineage>
</organism>
<evidence type="ECO:0000313" key="19">
    <source>
        <dbReference type="EMBL" id="GGG85863.1"/>
    </source>
</evidence>
<dbReference type="GO" id="GO:0004783">
    <property type="term" value="F:sulfite reductase (NADPH) activity"/>
    <property type="evidence" value="ECO:0007669"/>
    <property type="project" value="UniProtKB-UniRule"/>
</dbReference>
<evidence type="ECO:0000256" key="2">
    <source>
        <dbReference type="ARBA" id="ARBA00010429"/>
    </source>
</evidence>
<comment type="caution">
    <text evidence="19">The sequence shown here is derived from an EMBL/GenBank/DDBJ whole genome shotgun (WGS) entry which is preliminary data.</text>
</comment>
<keyword evidence="10 15" id="KW-0411">Iron-sulfur</keyword>
<keyword evidence="11 15" id="KW-0198">Cysteine biosynthesis</keyword>
<evidence type="ECO:0000256" key="14">
    <source>
        <dbReference type="ARBA" id="ARBA00062253"/>
    </source>
</evidence>
<keyword evidence="7 15" id="KW-0521">NADP</keyword>
<dbReference type="GO" id="GO:0050311">
    <property type="term" value="F:sulfite reductase (ferredoxin) activity"/>
    <property type="evidence" value="ECO:0007669"/>
    <property type="project" value="TreeGrafter"/>
</dbReference>
<reference evidence="19 20" key="1">
    <citation type="journal article" date="2014" name="Int. J. Syst. Evol. Microbiol.">
        <title>Complete genome sequence of Corynebacterium casei LMG S-19264T (=DSM 44701T), isolated from a smear-ripened cheese.</title>
        <authorList>
            <consortium name="US DOE Joint Genome Institute (JGI-PGF)"/>
            <person name="Walter F."/>
            <person name="Albersmeier A."/>
            <person name="Kalinowski J."/>
            <person name="Ruckert C."/>
        </authorList>
    </citation>
    <scope>NUCLEOTIDE SEQUENCE [LARGE SCALE GENOMIC DNA]</scope>
    <source>
        <strain evidence="19 20">CGMCC 1.15286</strain>
    </source>
</reference>
<dbReference type="InterPro" id="IPR006066">
    <property type="entry name" value="NO2/SO3_Rdtase_FeS/sirohaem_BS"/>
</dbReference>
<proteinExistence type="inferred from homology"/>
<dbReference type="PANTHER" id="PTHR11493:SF47">
    <property type="entry name" value="SULFITE REDUCTASE [NADPH] SUBUNIT BETA"/>
    <property type="match status" value="1"/>
</dbReference>
<keyword evidence="5 15" id="KW-0349">Heme</keyword>
<dbReference type="GO" id="GO:0020037">
    <property type="term" value="F:heme binding"/>
    <property type="evidence" value="ECO:0007669"/>
    <property type="project" value="InterPro"/>
</dbReference>
<keyword evidence="6 15" id="KW-0479">Metal-binding</keyword>
<evidence type="ECO:0000256" key="4">
    <source>
        <dbReference type="ARBA" id="ARBA00022605"/>
    </source>
</evidence>
<keyword evidence="20" id="KW-1185">Reference proteome</keyword>
<feature type="domain" description="Nitrite/Sulfite reductase ferredoxin-like" evidence="18">
    <location>
        <begin position="374"/>
        <end position="437"/>
    </location>
</feature>
<dbReference type="InterPro" id="IPR006067">
    <property type="entry name" value="NO2/SO3_Rdtase_4Fe4S_dom"/>
</dbReference>
<dbReference type="GO" id="GO:0009337">
    <property type="term" value="C:sulfite reductase complex (NADPH)"/>
    <property type="evidence" value="ECO:0007669"/>
    <property type="project" value="InterPro"/>
</dbReference>
<name>A0A917HQB4_9BACL</name>
<feature type="binding site" description="axial binding residue" evidence="15">
    <location>
        <position position="506"/>
    </location>
    <ligand>
        <name>siroheme</name>
        <dbReference type="ChEBI" id="CHEBI:60052"/>
    </ligand>
    <ligandPart>
        <name>Fe</name>
        <dbReference type="ChEBI" id="CHEBI:18248"/>
    </ligandPart>
</feature>
<evidence type="ECO:0000256" key="11">
    <source>
        <dbReference type="ARBA" id="ARBA00023192"/>
    </source>
</evidence>
<keyword evidence="3 15" id="KW-0004">4Fe-4S</keyword>
<gene>
    <name evidence="15 19" type="primary">cysI</name>
    <name evidence="19" type="ORF">GCM10010918_49920</name>
</gene>
<dbReference type="GO" id="GO:0019344">
    <property type="term" value="P:cysteine biosynthetic process"/>
    <property type="evidence" value="ECO:0007669"/>
    <property type="project" value="UniProtKB-KW"/>
</dbReference>
<evidence type="ECO:0000259" key="18">
    <source>
        <dbReference type="Pfam" id="PF03460"/>
    </source>
</evidence>
<evidence type="ECO:0000256" key="8">
    <source>
        <dbReference type="ARBA" id="ARBA00023002"/>
    </source>
</evidence>
<dbReference type="AlphaFoldDB" id="A0A917HQB4"/>
<evidence type="ECO:0000256" key="12">
    <source>
        <dbReference type="ARBA" id="ARBA00052219"/>
    </source>
</evidence>
<feature type="binding site" evidence="15">
    <location>
        <position position="502"/>
    </location>
    <ligand>
        <name>[4Fe-4S] cluster</name>
        <dbReference type="ChEBI" id="CHEBI:49883"/>
    </ligand>
</feature>
<dbReference type="EMBL" id="BMHY01000015">
    <property type="protein sequence ID" value="GGG85863.1"/>
    <property type="molecule type" value="Genomic_DNA"/>
</dbReference>
<keyword evidence="9 15" id="KW-0408">Iron</keyword>
<evidence type="ECO:0000313" key="20">
    <source>
        <dbReference type="Proteomes" id="UP000600247"/>
    </source>
</evidence>
<dbReference type="FunFam" id="3.30.413.10:FF:000004">
    <property type="entry name" value="Sulfite reductase [NADPH] hemoprotein beta-component"/>
    <property type="match status" value="1"/>
</dbReference>
<comment type="subunit">
    <text evidence="14 15">Alpha(8)-beta(8). The alpha component is a flavoprotein, the beta component is a hemoprotein.</text>
</comment>
<comment type="similarity">
    <text evidence="2 15">Belongs to the nitrite and sulfite reductase 4Fe-4S domain family.</text>
</comment>
<evidence type="ECO:0000256" key="10">
    <source>
        <dbReference type="ARBA" id="ARBA00023014"/>
    </source>
</evidence>
<dbReference type="EC" id="1.8.1.2" evidence="15"/>
<protein>
    <recommendedName>
        <fullName evidence="15">Sulfite reductase [NADPH] hemoprotein beta-component</fullName>
        <shortName evidence="15">SiR-HP</shortName>
        <shortName evidence="15">SiRHP</shortName>
        <ecNumber evidence="15">1.8.1.2</ecNumber>
    </recommendedName>
</protein>
<comment type="cofactor">
    <cofactor evidence="15">
        <name>[4Fe-4S] cluster</name>
        <dbReference type="ChEBI" id="CHEBI:49883"/>
    </cofactor>
    <text evidence="15">Binds 1 [4Fe-4S] cluster per subunit.</text>
</comment>
<accession>A0A917HQB4</accession>
<comment type="function">
    <text evidence="13 15">Component of the sulfite reductase complex that catalyzes the 6-electron reduction of sulfite to sulfide. This is one of several activities required for the biosynthesis of L-cysteine from sulfate.</text>
</comment>
<dbReference type="GO" id="GO:0070814">
    <property type="term" value="P:hydrogen sulfide biosynthetic process"/>
    <property type="evidence" value="ECO:0007669"/>
    <property type="project" value="UniProtKB-UniRule"/>
</dbReference>
<evidence type="ECO:0000256" key="7">
    <source>
        <dbReference type="ARBA" id="ARBA00022857"/>
    </source>
</evidence>
<comment type="catalytic activity">
    <reaction evidence="12 15">
        <text>hydrogen sulfide + 3 NADP(+) + 3 H2O = sulfite + 3 NADPH + 4 H(+)</text>
        <dbReference type="Rhea" id="RHEA:13801"/>
        <dbReference type="ChEBI" id="CHEBI:15377"/>
        <dbReference type="ChEBI" id="CHEBI:15378"/>
        <dbReference type="ChEBI" id="CHEBI:17359"/>
        <dbReference type="ChEBI" id="CHEBI:29919"/>
        <dbReference type="ChEBI" id="CHEBI:57783"/>
        <dbReference type="ChEBI" id="CHEBI:58349"/>
        <dbReference type="EC" id="1.8.1.2"/>
    </reaction>
</comment>
<feature type="region of interest" description="Disordered" evidence="16">
    <location>
        <begin position="1"/>
        <end position="40"/>
    </location>
</feature>
<dbReference type="SUPFAM" id="SSF55124">
    <property type="entry name" value="Nitrite/Sulfite reductase N-terminal domain-like"/>
    <property type="match status" value="2"/>
</dbReference>
<dbReference type="PANTHER" id="PTHR11493">
    <property type="entry name" value="SULFITE REDUCTASE [NADPH] SUBUNIT BETA-RELATED"/>
    <property type="match status" value="1"/>
</dbReference>
<dbReference type="NCBIfam" id="TIGR02041">
    <property type="entry name" value="CysI"/>
    <property type="match status" value="1"/>
</dbReference>
<evidence type="ECO:0000256" key="9">
    <source>
        <dbReference type="ARBA" id="ARBA00023004"/>
    </source>
</evidence>
<dbReference type="Pfam" id="PF01077">
    <property type="entry name" value="NIR_SIR"/>
    <property type="match status" value="1"/>
</dbReference>
<feature type="compositionally biased region" description="Basic and acidic residues" evidence="16">
    <location>
        <begin position="1"/>
        <end position="10"/>
    </location>
</feature>
<evidence type="ECO:0000256" key="3">
    <source>
        <dbReference type="ARBA" id="ARBA00022485"/>
    </source>
</evidence>
<dbReference type="SUPFAM" id="SSF56014">
    <property type="entry name" value="Nitrite and sulphite reductase 4Fe-4S domain-like"/>
    <property type="match status" value="2"/>
</dbReference>
<evidence type="ECO:0000256" key="5">
    <source>
        <dbReference type="ARBA" id="ARBA00022617"/>
    </source>
</evidence>
<feature type="binding site" evidence="15">
    <location>
        <position position="457"/>
    </location>
    <ligand>
        <name>[4Fe-4S] cluster</name>
        <dbReference type="ChEBI" id="CHEBI:49883"/>
    </ligand>
</feature>
<dbReference type="InterPro" id="IPR005117">
    <property type="entry name" value="NiRdtase/SiRdtase_haem-b_fer"/>
</dbReference>
<dbReference type="InterPro" id="IPR036136">
    <property type="entry name" value="Nit/Sulf_reduc_fer-like_dom_sf"/>
</dbReference>
<evidence type="ECO:0000256" key="15">
    <source>
        <dbReference type="HAMAP-Rule" id="MF_01540"/>
    </source>
</evidence>
<dbReference type="PROSITE" id="PS00365">
    <property type="entry name" value="NIR_SIR"/>
    <property type="match status" value="1"/>
</dbReference>
<keyword evidence="4 15" id="KW-0028">Amino-acid biosynthesis</keyword>
<dbReference type="InterPro" id="IPR011786">
    <property type="entry name" value="CysI"/>
</dbReference>
<dbReference type="GO" id="GO:0000103">
    <property type="term" value="P:sulfate assimilation"/>
    <property type="evidence" value="ECO:0007669"/>
    <property type="project" value="UniProtKB-UniRule"/>
</dbReference>
<dbReference type="HAMAP" id="MF_01540">
    <property type="entry name" value="CysI"/>
    <property type="match status" value="1"/>
</dbReference>
<comment type="pathway">
    <text evidence="1 15">Sulfur metabolism; hydrogen sulfide biosynthesis; hydrogen sulfide from sulfite (NADPH route): step 1/1.</text>
</comment>
<feature type="domain" description="Nitrite/sulphite reductase 4Fe-4S" evidence="17">
    <location>
        <begin position="191"/>
        <end position="351"/>
    </location>
</feature>
<dbReference type="InterPro" id="IPR045854">
    <property type="entry name" value="NO2/SO3_Rdtase_4Fe4S_sf"/>
</dbReference>
<dbReference type="GO" id="GO:0046872">
    <property type="term" value="F:metal ion binding"/>
    <property type="evidence" value="ECO:0007669"/>
    <property type="project" value="UniProtKB-KW"/>
</dbReference>
<dbReference type="PRINTS" id="PR00397">
    <property type="entry name" value="SIROHAEM"/>
</dbReference>
<dbReference type="GO" id="GO:0051539">
    <property type="term" value="F:4 iron, 4 sulfur cluster binding"/>
    <property type="evidence" value="ECO:0007669"/>
    <property type="project" value="UniProtKB-KW"/>
</dbReference>
<feature type="binding site" evidence="15">
    <location>
        <position position="506"/>
    </location>
    <ligand>
        <name>[4Fe-4S] cluster</name>
        <dbReference type="ChEBI" id="CHEBI:49883"/>
    </ligand>
</feature>
<sequence>MDNKQADEVRSMYGATLKVPDLPPAVKPPAGPPSEVEHMKRESEYLRGTIYDGLRDRITGSISEQDNRLLKFHGSYMQDDRDERNERQKKKLEPSYQFMLRVLAPGGVASPQQYLALDNLAQLYGNHTIRLTTRQSFQLHGIVKWNLQQTIKTVNDMLMTTKAACGDVVRNVMCNPNPNQSDIHTEVYGWARALSEHLLPRTPAYHEIWIDDKKVTDSLQGKLVEPIYGPAYLPRKFKIGVAVPPSNDIDVFSQDLGFIAIVQDGELKGFNVAVGGGMGMTHGDKETYPQVAKVIGFCKPEQVIDVAEKTVLIQRDYGNRSVRKNARFKYTIDRYGLDWFISTLHERMGWALEEPLPYHFEHHGDRYGWVKGSDGMWHLTLFIMSGRIKDDPGYKLMSGLREIARIHKGDFRLTANQNLIIANVSSRNKHKIAALVEQYGLSDGKQQSALRRNAMSCVSFPTCGLAMAEAERYLPSLLDKIECLLDEAGLRDDEIVIRITGCPNGCARPVLGEIALIGKSPGRYNLYLGADFIGQRMSRLYAENLNEEAILEHLKPLINRYAKERLSGEHFGDFVIRAGEVKPVASGLDFHH</sequence>
<dbReference type="FunFam" id="3.30.413.10:FF:000003">
    <property type="entry name" value="Sulfite reductase [NADPH] hemoprotein beta-component"/>
    <property type="match status" value="1"/>
</dbReference>
<feature type="binding site" evidence="15">
    <location>
        <position position="463"/>
    </location>
    <ligand>
        <name>[4Fe-4S] cluster</name>
        <dbReference type="ChEBI" id="CHEBI:49883"/>
    </ligand>
</feature>
<dbReference type="InterPro" id="IPR045169">
    <property type="entry name" value="NO2/SO3_Rdtase_4Fe4S_prot"/>
</dbReference>
<evidence type="ECO:0000256" key="1">
    <source>
        <dbReference type="ARBA" id="ARBA00004774"/>
    </source>
</evidence>
<keyword evidence="8 15" id="KW-0560">Oxidoreductase</keyword>
<feature type="domain" description="Nitrite/Sulfite reductase ferredoxin-like" evidence="18">
    <location>
        <begin position="95"/>
        <end position="149"/>
    </location>
</feature>
<dbReference type="Proteomes" id="UP000600247">
    <property type="component" value="Unassembled WGS sequence"/>
</dbReference>
<dbReference type="GO" id="GO:0050661">
    <property type="term" value="F:NADP binding"/>
    <property type="evidence" value="ECO:0007669"/>
    <property type="project" value="InterPro"/>
</dbReference>
<evidence type="ECO:0000259" key="17">
    <source>
        <dbReference type="Pfam" id="PF01077"/>
    </source>
</evidence>
<dbReference type="NCBIfam" id="NF010029">
    <property type="entry name" value="PRK13504.1"/>
    <property type="match status" value="1"/>
</dbReference>
<dbReference type="Pfam" id="PF03460">
    <property type="entry name" value="NIR_SIR_ferr"/>
    <property type="match status" value="2"/>
</dbReference>
<comment type="cofactor">
    <cofactor evidence="15">
        <name>siroheme</name>
        <dbReference type="ChEBI" id="CHEBI:60052"/>
    </cofactor>
    <text evidence="15">Binds 1 siroheme per subunit.</text>
</comment>